<proteinExistence type="predicted"/>
<sequence>MKSGSKSLGFQSRCWSLTILRKVGEECEGFVAVDDQIKTLEEIQWARILVKTRGDFRPSVLEIEVEEDVYFLSLWWEFRPVVRKKHMICSEASGQKSDEISGDVVSHSGQLVEEELVSARLETLNLSAKVEGCAGEWVGLGDGKPGPRSDDPGWASTNALVSGSTSLGPIVGPKEARRLVGLSCLMDLWA</sequence>
<gene>
    <name evidence="1" type="ORF">CK203_058961</name>
</gene>
<dbReference type="AlphaFoldDB" id="A0A438FTB6"/>
<dbReference type="EMBL" id="QGNW01000746">
    <property type="protein sequence ID" value="RVW63202.1"/>
    <property type="molecule type" value="Genomic_DNA"/>
</dbReference>
<evidence type="ECO:0000313" key="2">
    <source>
        <dbReference type="Proteomes" id="UP000288805"/>
    </source>
</evidence>
<evidence type="ECO:0008006" key="3">
    <source>
        <dbReference type="Google" id="ProtNLM"/>
    </source>
</evidence>
<protein>
    <recommendedName>
        <fullName evidence="3">DUF4283 domain-containing protein</fullName>
    </recommendedName>
</protein>
<evidence type="ECO:0000313" key="1">
    <source>
        <dbReference type="EMBL" id="RVW63202.1"/>
    </source>
</evidence>
<comment type="caution">
    <text evidence="1">The sequence shown here is derived from an EMBL/GenBank/DDBJ whole genome shotgun (WGS) entry which is preliminary data.</text>
</comment>
<name>A0A438FTB6_VITVI</name>
<dbReference type="Proteomes" id="UP000288805">
    <property type="component" value="Unassembled WGS sequence"/>
</dbReference>
<accession>A0A438FTB6</accession>
<reference evidence="1 2" key="1">
    <citation type="journal article" date="2018" name="PLoS Genet.">
        <title>Population sequencing reveals clonal diversity and ancestral inbreeding in the grapevine cultivar Chardonnay.</title>
        <authorList>
            <person name="Roach M.J."/>
            <person name="Johnson D.L."/>
            <person name="Bohlmann J."/>
            <person name="van Vuuren H.J."/>
            <person name="Jones S.J."/>
            <person name="Pretorius I.S."/>
            <person name="Schmidt S.A."/>
            <person name="Borneman A.R."/>
        </authorList>
    </citation>
    <scope>NUCLEOTIDE SEQUENCE [LARGE SCALE GENOMIC DNA]</scope>
    <source>
        <strain evidence="2">cv. Chardonnay</strain>
        <tissue evidence="1">Leaf</tissue>
    </source>
</reference>
<organism evidence="1 2">
    <name type="scientific">Vitis vinifera</name>
    <name type="common">Grape</name>
    <dbReference type="NCBI Taxonomy" id="29760"/>
    <lineage>
        <taxon>Eukaryota</taxon>
        <taxon>Viridiplantae</taxon>
        <taxon>Streptophyta</taxon>
        <taxon>Embryophyta</taxon>
        <taxon>Tracheophyta</taxon>
        <taxon>Spermatophyta</taxon>
        <taxon>Magnoliopsida</taxon>
        <taxon>eudicotyledons</taxon>
        <taxon>Gunneridae</taxon>
        <taxon>Pentapetalae</taxon>
        <taxon>rosids</taxon>
        <taxon>Vitales</taxon>
        <taxon>Vitaceae</taxon>
        <taxon>Viteae</taxon>
        <taxon>Vitis</taxon>
    </lineage>
</organism>